<protein>
    <submittedName>
        <fullName evidence="1">Uncharacterized protein</fullName>
    </submittedName>
</protein>
<keyword evidence="2" id="KW-1185">Reference proteome</keyword>
<evidence type="ECO:0000313" key="1">
    <source>
        <dbReference type="EMBL" id="GMN58352.1"/>
    </source>
</evidence>
<dbReference type="AlphaFoldDB" id="A0AA88DN00"/>
<evidence type="ECO:0000313" key="2">
    <source>
        <dbReference type="Proteomes" id="UP001187192"/>
    </source>
</evidence>
<accession>A0AA88DN00</accession>
<dbReference type="EMBL" id="BTGU01000077">
    <property type="protein sequence ID" value="GMN58352.1"/>
    <property type="molecule type" value="Genomic_DNA"/>
</dbReference>
<name>A0AA88DN00_FICCA</name>
<sequence length="62" mass="6903">MPSDLYPLGGCPFGKTLGSPKPLVHIERPRKGCQPHSGIRDSILDVWNENFDRQPRTTITDG</sequence>
<reference evidence="1" key="1">
    <citation type="submission" date="2023-07" db="EMBL/GenBank/DDBJ databases">
        <title>draft genome sequence of fig (Ficus carica).</title>
        <authorList>
            <person name="Takahashi T."/>
            <person name="Nishimura K."/>
        </authorList>
    </citation>
    <scope>NUCLEOTIDE SEQUENCE</scope>
</reference>
<proteinExistence type="predicted"/>
<organism evidence="1 2">
    <name type="scientific">Ficus carica</name>
    <name type="common">Common fig</name>
    <dbReference type="NCBI Taxonomy" id="3494"/>
    <lineage>
        <taxon>Eukaryota</taxon>
        <taxon>Viridiplantae</taxon>
        <taxon>Streptophyta</taxon>
        <taxon>Embryophyta</taxon>
        <taxon>Tracheophyta</taxon>
        <taxon>Spermatophyta</taxon>
        <taxon>Magnoliopsida</taxon>
        <taxon>eudicotyledons</taxon>
        <taxon>Gunneridae</taxon>
        <taxon>Pentapetalae</taxon>
        <taxon>rosids</taxon>
        <taxon>fabids</taxon>
        <taxon>Rosales</taxon>
        <taxon>Moraceae</taxon>
        <taxon>Ficeae</taxon>
        <taxon>Ficus</taxon>
    </lineage>
</organism>
<comment type="caution">
    <text evidence="1">The sequence shown here is derived from an EMBL/GenBank/DDBJ whole genome shotgun (WGS) entry which is preliminary data.</text>
</comment>
<dbReference type="Proteomes" id="UP001187192">
    <property type="component" value="Unassembled WGS sequence"/>
</dbReference>
<gene>
    <name evidence="1" type="ORF">TIFTF001_027448</name>
</gene>